<gene>
    <name evidence="2" type="ORF">BN961_02507</name>
</gene>
<dbReference type="InterPro" id="IPR002937">
    <property type="entry name" value="Amino_oxidase"/>
</dbReference>
<dbReference type="InterPro" id="IPR036188">
    <property type="entry name" value="FAD/NAD-bd_sf"/>
</dbReference>
<dbReference type="EMBL" id="CCAZ020000001">
    <property type="protein sequence ID" value="CEG09086.1"/>
    <property type="molecule type" value="Genomic_DNA"/>
</dbReference>
<dbReference type="Proteomes" id="UP000035762">
    <property type="component" value="Unassembled WGS sequence"/>
</dbReference>
<dbReference type="PANTHER" id="PTHR42923">
    <property type="entry name" value="PROTOPORPHYRINOGEN OXIDASE"/>
    <property type="match status" value="1"/>
</dbReference>
<keyword evidence="3" id="KW-1185">Reference proteome</keyword>
<dbReference type="STRING" id="1035.BN961_02507"/>
<organism evidence="2 3">
    <name type="scientific">Afipia felis</name>
    <name type="common">Cat scratch disease bacillus</name>
    <dbReference type="NCBI Taxonomy" id="1035"/>
    <lineage>
        <taxon>Bacteria</taxon>
        <taxon>Pseudomonadati</taxon>
        <taxon>Pseudomonadota</taxon>
        <taxon>Alphaproteobacteria</taxon>
        <taxon>Hyphomicrobiales</taxon>
        <taxon>Nitrobacteraceae</taxon>
        <taxon>Afipia</taxon>
    </lineage>
</organism>
<comment type="caution">
    <text evidence="2">The sequence shown here is derived from an EMBL/GenBank/DDBJ whole genome shotgun (WGS) entry which is preliminary data.</text>
</comment>
<dbReference type="AlphaFoldDB" id="A0A090MNX2"/>
<evidence type="ECO:0000259" key="1">
    <source>
        <dbReference type="Pfam" id="PF01593"/>
    </source>
</evidence>
<dbReference type="SUPFAM" id="SSF51905">
    <property type="entry name" value="FAD/NAD(P)-binding domain"/>
    <property type="match status" value="1"/>
</dbReference>
<dbReference type="PANTHER" id="PTHR42923:SF17">
    <property type="entry name" value="AMINE OXIDASE DOMAIN-CONTAINING PROTEIN"/>
    <property type="match status" value="1"/>
</dbReference>
<dbReference type="OrthoDB" id="20837at2"/>
<dbReference type="Gene3D" id="1.10.405.20">
    <property type="match status" value="1"/>
</dbReference>
<dbReference type="Pfam" id="PF01593">
    <property type="entry name" value="Amino_oxidase"/>
    <property type="match status" value="1"/>
</dbReference>
<dbReference type="GO" id="GO:0016491">
    <property type="term" value="F:oxidoreductase activity"/>
    <property type="evidence" value="ECO:0007669"/>
    <property type="project" value="InterPro"/>
</dbReference>
<accession>A0A090MNX2</accession>
<evidence type="ECO:0000313" key="2">
    <source>
        <dbReference type="EMBL" id="CEG09086.1"/>
    </source>
</evidence>
<dbReference type="Gene3D" id="3.50.50.60">
    <property type="entry name" value="FAD/NAD(P)-binding domain"/>
    <property type="match status" value="1"/>
</dbReference>
<name>A0A090MNX2_AFIFE</name>
<feature type="domain" description="Amine oxidase" evidence="1">
    <location>
        <begin position="33"/>
        <end position="288"/>
    </location>
</feature>
<evidence type="ECO:0000313" key="3">
    <source>
        <dbReference type="Proteomes" id="UP000035762"/>
    </source>
</evidence>
<sequence length="459" mass="51013">MTGKIAATDWHNGPEHGPAPGQSLDIAVVGSGISGLSAAWLLSKRHRVVLYEADNRLGGHSHTVDAGGLAVDTGFIVFNENTYPNLTALFDHIGVSTKCSDMSFAVSLDDGRLEYSGTGLLGLFAQRRNAISPRFWMMLRDLVRFYREAPRNVAALGMITLDEYLDAAGYGDGFRNDHLYPMAAAIWSTPAAKIGTYPAASFIRFCESHGLLKLTGRPVWRTVAGGSRCYVRRLSETIPEVVSNYPIKAIVRTGNGADVIGLEGNRRHFDHVVIAAHADEALKLLADPSSEERRLLGAFEYIFNDAVLHSDTRLMPQRRRVWSSWNYMTRDDLDGRRLAVTYWMNRLQGIESDRPLFVTLNPHKEIEADTILKQMRYSHPRFDAAAMEAQKQLWSLQGSRNTWFCGAYFGAGFHEDGLQAGLAVAEAIGGVRRPWTVRNESGRIHIYESELDLPETEAA</sequence>
<proteinExistence type="predicted"/>
<reference evidence="2 3" key="1">
    <citation type="journal article" date="2014" name="Genome Announc.">
        <title>Genome Sequence of Afipia felis Strain 76713, Isolated in Hospital Water Using an Amoeba Co-Culture Procedure.</title>
        <authorList>
            <person name="Benamar S."/>
            <person name="La Scola B."/>
            <person name="Croce O."/>
        </authorList>
    </citation>
    <scope>NUCLEOTIDE SEQUENCE [LARGE SCALE GENOMIC DNA]</scope>
    <source>
        <strain evidence="2 3">76713</strain>
    </source>
</reference>
<dbReference type="RefSeq" id="WP_009340169.1">
    <property type="nucleotide sequence ID" value="NZ_CCAZ020000001.1"/>
</dbReference>
<protein>
    <submittedName>
        <fullName evidence="2">Protoporphyrinogen oxidase</fullName>
    </submittedName>
</protein>
<dbReference type="InterPro" id="IPR050464">
    <property type="entry name" value="Zeta_carotene_desat/Oxidored"/>
</dbReference>
<dbReference type="Gene3D" id="3.30.70.1990">
    <property type="match status" value="1"/>
</dbReference>